<dbReference type="SUPFAM" id="SSF56672">
    <property type="entry name" value="DNA/RNA polymerases"/>
    <property type="match status" value="1"/>
</dbReference>
<gene>
    <name evidence="2" type="ORF">SLEP1_g6336</name>
</gene>
<dbReference type="EMBL" id="BPVZ01000006">
    <property type="protein sequence ID" value="GKU92629.1"/>
    <property type="molecule type" value="Genomic_DNA"/>
</dbReference>
<comment type="caution">
    <text evidence="2">The sequence shown here is derived from an EMBL/GenBank/DDBJ whole genome shotgun (WGS) entry which is preliminary data.</text>
</comment>
<name>A0AAV5I307_9ROSI</name>
<dbReference type="Proteomes" id="UP001054252">
    <property type="component" value="Unassembled WGS sequence"/>
</dbReference>
<reference evidence="2 3" key="1">
    <citation type="journal article" date="2021" name="Commun. Biol.">
        <title>The genome of Shorea leprosula (Dipterocarpaceae) highlights the ecological relevance of drought in aseasonal tropical rainforests.</title>
        <authorList>
            <person name="Ng K.K.S."/>
            <person name="Kobayashi M.J."/>
            <person name="Fawcett J.A."/>
            <person name="Hatakeyama M."/>
            <person name="Paape T."/>
            <person name="Ng C.H."/>
            <person name="Ang C.C."/>
            <person name="Tnah L.H."/>
            <person name="Lee C.T."/>
            <person name="Nishiyama T."/>
            <person name="Sese J."/>
            <person name="O'Brien M.J."/>
            <person name="Copetti D."/>
            <person name="Mohd Noor M.I."/>
            <person name="Ong R.C."/>
            <person name="Putra M."/>
            <person name="Sireger I.Z."/>
            <person name="Indrioko S."/>
            <person name="Kosugi Y."/>
            <person name="Izuno A."/>
            <person name="Isagi Y."/>
            <person name="Lee S.L."/>
            <person name="Shimizu K.K."/>
        </authorList>
    </citation>
    <scope>NUCLEOTIDE SEQUENCE [LARGE SCALE GENOMIC DNA]</scope>
    <source>
        <strain evidence="2">214</strain>
    </source>
</reference>
<dbReference type="AlphaFoldDB" id="A0AAV5I307"/>
<evidence type="ECO:0000313" key="3">
    <source>
        <dbReference type="Proteomes" id="UP001054252"/>
    </source>
</evidence>
<dbReference type="PANTHER" id="PTHR33116:SF80">
    <property type="entry name" value="REVERSE TRANSCRIPTASE ZINC-BINDING DOMAIN-CONTAINING PROTEIN"/>
    <property type="match status" value="1"/>
</dbReference>
<feature type="domain" description="Reverse transcriptase" evidence="1">
    <location>
        <begin position="1"/>
        <end position="194"/>
    </location>
</feature>
<dbReference type="PROSITE" id="PS50878">
    <property type="entry name" value="RT_POL"/>
    <property type="match status" value="1"/>
</dbReference>
<accession>A0AAV5I307</accession>
<sequence>MVEHVLLAHEIVKHYHKQHLSSRCALKIDLMKAFDSVHWDFIFQILDALGFPPLFINWLVACITTPKLSVVFNGNLVGYFPGKKGIKQGDPLSPYIFVICMEILSRMLNKAATEGQLAYHPKCAKVKLTHLCFADYLIIFTDGRASSLAAIDDTLKSFYSVSGLKVNYAKSELFCCGIPTDEVQHFTSVYGFKIGTLPVRCLGVPLITGRLTGKDLKPLVSKITDKMNSWTSKHLSFAGRLQLISSVIQGVTTFWCSTFILPKKVIKEIERLCNAFLWNNSTDSAKGAKVCWQSVCFPKQEGGLGLKSLSHWNMACILRFIWMIFAKAGSIWVAWVKEYLLKDEFLVYQYSC</sequence>
<dbReference type="PANTHER" id="PTHR33116">
    <property type="entry name" value="REVERSE TRANSCRIPTASE ZINC-BINDING DOMAIN-CONTAINING PROTEIN-RELATED-RELATED"/>
    <property type="match status" value="1"/>
</dbReference>
<dbReference type="Pfam" id="PF00078">
    <property type="entry name" value="RVT_1"/>
    <property type="match status" value="1"/>
</dbReference>
<dbReference type="InterPro" id="IPR000477">
    <property type="entry name" value="RT_dom"/>
</dbReference>
<evidence type="ECO:0000259" key="1">
    <source>
        <dbReference type="PROSITE" id="PS50878"/>
    </source>
</evidence>
<organism evidence="2 3">
    <name type="scientific">Rubroshorea leprosula</name>
    <dbReference type="NCBI Taxonomy" id="152421"/>
    <lineage>
        <taxon>Eukaryota</taxon>
        <taxon>Viridiplantae</taxon>
        <taxon>Streptophyta</taxon>
        <taxon>Embryophyta</taxon>
        <taxon>Tracheophyta</taxon>
        <taxon>Spermatophyta</taxon>
        <taxon>Magnoliopsida</taxon>
        <taxon>eudicotyledons</taxon>
        <taxon>Gunneridae</taxon>
        <taxon>Pentapetalae</taxon>
        <taxon>rosids</taxon>
        <taxon>malvids</taxon>
        <taxon>Malvales</taxon>
        <taxon>Dipterocarpaceae</taxon>
        <taxon>Rubroshorea</taxon>
    </lineage>
</organism>
<protein>
    <recommendedName>
        <fullName evidence="1">Reverse transcriptase domain-containing protein</fullName>
    </recommendedName>
</protein>
<dbReference type="CDD" id="cd01650">
    <property type="entry name" value="RT_nLTR_like"/>
    <property type="match status" value="1"/>
</dbReference>
<dbReference type="InterPro" id="IPR043502">
    <property type="entry name" value="DNA/RNA_pol_sf"/>
</dbReference>
<evidence type="ECO:0000313" key="2">
    <source>
        <dbReference type="EMBL" id="GKU92629.1"/>
    </source>
</evidence>
<keyword evidence="3" id="KW-1185">Reference proteome</keyword>
<proteinExistence type="predicted"/>